<feature type="domain" description="BAM-2-like concanavalin A-like" evidence="1">
    <location>
        <begin position="721"/>
        <end position="878"/>
    </location>
</feature>
<reference evidence="3" key="1">
    <citation type="submission" date="2016-11" db="UniProtKB">
        <authorList>
            <consortium name="WormBaseParasite"/>
        </authorList>
    </citation>
    <scope>IDENTIFICATION</scope>
</reference>
<name>A0A1I7WPR3_HETBA</name>
<dbReference type="AlphaFoldDB" id="A0A1I7WPR3"/>
<organism evidence="2 3">
    <name type="scientific">Heterorhabditis bacteriophora</name>
    <name type="common">Entomopathogenic nematode worm</name>
    <dbReference type="NCBI Taxonomy" id="37862"/>
    <lineage>
        <taxon>Eukaryota</taxon>
        <taxon>Metazoa</taxon>
        <taxon>Ecdysozoa</taxon>
        <taxon>Nematoda</taxon>
        <taxon>Chromadorea</taxon>
        <taxon>Rhabditida</taxon>
        <taxon>Rhabditina</taxon>
        <taxon>Rhabditomorpha</taxon>
        <taxon>Strongyloidea</taxon>
        <taxon>Heterorhabditidae</taxon>
        <taxon>Heterorhabditis</taxon>
    </lineage>
</organism>
<accession>A0A1I7WPR3</accession>
<sequence length="937" mass="107513">MPDGCSSLLSSLQEYSHCDCFFDRTRRSVKSREDMVRRPEMLSAARLTHLALRIQCLISTITVAFITPVPILNSLKYCRMPPDIQILVLTVSAFSLFSTENIFYYNKFHNSEFLIYRTYANLFDGLIVIKALRLSGTIVQKMKGNSISKFELVGPMAGIRHILPLEDNYSKSATVVASSLICRQRVLSDHECLIHSKIEVDFNLNSEWNYKFAFRTDRSDQNLFSLHTAEPKTVHIRLEKDFFIRVDSSLSTAISHLSDSHWHTVSIHSNLDELFFSIDGSENIPILSIPLYDSRVKTVEITLDGEVLLIDQTDVNENCEINQRRRLTSASSSPSFCSGCECKIMTGIFDNYPGTSCPHKDDEAYQFLRHPDHLSLFHIPNAIQISDDESANVQTALSFKSDSDTGLLLFGYWLDLASKGRFQVYYYGRRLTAVHCQNDEEDYCIGCFVERNEGNNIYSGAINGIVVGDITTSIIRYYSSNQLYIYIYIYIVRLTKMSSYRVFGFSRFWKGRLFPGIREIGGFGNDQWLRVAFYGVGNDFTLVVGKQVCVLKEINTANNISTAEIYSTPTIAQGDGLFVGGTYYEKKRAGLYHPIFEHKYFENTREKVPSLRGCIKDVYAKGKKVDLTVVYRNQMEETLLDTSDMNAYSIQIGCTRCDPSCPVNTRCRATSPIRQLSFKCDCSDVEQTTTDDGKCERRLDLINFDRMSSIYDRKHFSELPVPLTSDYVSMNPVVISLDTTKALLSKIWIKVKFPSMIHSRITLAEFNSHRDMLLRLEASFNLLFVLLHTHNVLKPSYSHLERLLLSDKRIHLITLERRTPLGTRHIAKKYDLYFKLISKIEKLTVIMLTKFFTTDFGISYDYDEHAFLHNPSNRLHQIYNLFLVRLHYLIRKPNVSSVGLLDTFLWEKTMPEIKSSPHGDITVFTPNSYEAQQLCEF</sequence>
<dbReference type="Proteomes" id="UP000095283">
    <property type="component" value="Unplaced"/>
</dbReference>
<protein>
    <submittedName>
        <fullName evidence="3">LAM_G_DOMAIN domain-containing protein</fullName>
    </submittedName>
</protein>
<dbReference type="InterPro" id="IPR013320">
    <property type="entry name" value="ConA-like_dom_sf"/>
</dbReference>
<keyword evidence="2" id="KW-1185">Reference proteome</keyword>
<evidence type="ECO:0000313" key="3">
    <source>
        <dbReference type="WBParaSite" id="Hba_07132"/>
    </source>
</evidence>
<dbReference type="SUPFAM" id="SSF49899">
    <property type="entry name" value="Concanavalin A-like lectins/glucanases"/>
    <property type="match status" value="1"/>
</dbReference>
<dbReference type="WBParaSite" id="Hba_07132">
    <property type="protein sequence ID" value="Hba_07132"/>
    <property type="gene ID" value="Hba_07132"/>
</dbReference>
<proteinExistence type="predicted"/>
<dbReference type="InterPro" id="IPR058815">
    <property type="entry name" value="ConA_BAM2-like"/>
</dbReference>
<evidence type="ECO:0000313" key="2">
    <source>
        <dbReference type="Proteomes" id="UP000095283"/>
    </source>
</evidence>
<evidence type="ECO:0000259" key="1">
    <source>
        <dbReference type="Pfam" id="PF26430"/>
    </source>
</evidence>
<dbReference type="Pfam" id="PF26430">
    <property type="entry name" value="ConA_BAM2"/>
    <property type="match status" value="1"/>
</dbReference>